<evidence type="ECO:0000256" key="12">
    <source>
        <dbReference type="ARBA" id="ARBA00042396"/>
    </source>
</evidence>
<keyword evidence="4" id="KW-0808">Transferase</keyword>
<evidence type="ECO:0000256" key="6">
    <source>
        <dbReference type="ARBA" id="ARBA00022741"/>
    </source>
</evidence>
<keyword evidence="8" id="KW-0067">ATP-binding</keyword>
<accession>A0ABN2XZG1</accession>
<reference evidence="16 17" key="1">
    <citation type="journal article" date="2019" name="Int. J. Syst. Evol. Microbiol.">
        <title>The Global Catalogue of Microorganisms (GCM) 10K type strain sequencing project: providing services to taxonomists for standard genome sequencing and annotation.</title>
        <authorList>
            <consortium name="The Broad Institute Genomics Platform"/>
            <consortium name="The Broad Institute Genome Sequencing Center for Infectious Disease"/>
            <person name="Wu L."/>
            <person name="Ma J."/>
        </authorList>
    </citation>
    <scope>NUCLEOTIDE SEQUENCE [LARGE SCALE GENOMIC DNA]</scope>
    <source>
        <strain evidence="16 17">JCM 15914</strain>
    </source>
</reference>
<dbReference type="PANTHER" id="PTHR20858">
    <property type="entry name" value="PHOSPHOMETHYLPYRIMIDINE KINASE"/>
    <property type="match status" value="1"/>
</dbReference>
<evidence type="ECO:0000256" key="4">
    <source>
        <dbReference type="ARBA" id="ARBA00022679"/>
    </source>
</evidence>
<evidence type="ECO:0000256" key="1">
    <source>
        <dbReference type="ARBA" id="ARBA00003848"/>
    </source>
</evidence>
<dbReference type="InterPro" id="IPR013749">
    <property type="entry name" value="PM/HMP-P_kinase-1"/>
</dbReference>
<evidence type="ECO:0000256" key="9">
    <source>
        <dbReference type="ARBA" id="ARBA00022842"/>
    </source>
</evidence>
<protein>
    <recommendedName>
        <fullName evidence="3">pyridoxal kinase</fullName>
        <ecNumber evidence="3">2.7.1.35</ecNumber>
    </recommendedName>
    <alternativeName>
        <fullName evidence="11">PN/PL/PM kinase</fullName>
    </alternativeName>
    <alternativeName>
        <fullName evidence="12">Pyridoxal kinase</fullName>
    </alternativeName>
    <alternativeName>
        <fullName evidence="10">Pyridoxamine kinase</fullName>
    </alternativeName>
    <alternativeName>
        <fullName evidence="13">Vitamin B6 kinase</fullName>
    </alternativeName>
</protein>
<dbReference type="PANTHER" id="PTHR20858:SF19">
    <property type="entry name" value="PYRIDOXINE KINASE"/>
    <property type="match status" value="1"/>
</dbReference>
<dbReference type="InterPro" id="IPR004399">
    <property type="entry name" value="HMP/HMP-P_kinase_dom"/>
</dbReference>
<evidence type="ECO:0000256" key="13">
    <source>
        <dbReference type="ARBA" id="ARBA00042531"/>
    </source>
</evidence>
<name>A0ABN2XZG1_9MICC</name>
<organism evidence="16 17">
    <name type="scientific">Kocuria atrinae</name>
    <dbReference type="NCBI Taxonomy" id="592377"/>
    <lineage>
        <taxon>Bacteria</taxon>
        <taxon>Bacillati</taxon>
        <taxon>Actinomycetota</taxon>
        <taxon>Actinomycetes</taxon>
        <taxon>Micrococcales</taxon>
        <taxon>Micrococcaceae</taxon>
        <taxon>Kocuria</taxon>
    </lineage>
</organism>
<evidence type="ECO:0000256" key="8">
    <source>
        <dbReference type="ARBA" id="ARBA00022840"/>
    </source>
</evidence>
<evidence type="ECO:0000259" key="15">
    <source>
        <dbReference type="Pfam" id="PF08543"/>
    </source>
</evidence>
<evidence type="ECO:0000256" key="3">
    <source>
        <dbReference type="ARBA" id="ARBA00012104"/>
    </source>
</evidence>
<keyword evidence="6" id="KW-0547">Nucleotide-binding</keyword>
<comment type="function">
    <text evidence="1">Catalyzes the phosphorylation of hydroxymethylpyrimidine phosphate (HMP-P) to HMP-PP, and of HMP to HMP-P.</text>
</comment>
<keyword evidence="7 16" id="KW-0418">Kinase</keyword>
<dbReference type="InterPro" id="IPR029056">
    <property type="entry name" value="Ribokinase-like"/>
</dbReference>
<dbReference type="Proteomes" id="UP001500166">
    <property type="component" value="Unassembled WGS sequence"/>
</dbReference>
<evidence type="ECO:0000313" key="17">
    <source>
        <dbReference type="Proteomes" id="UP001500166"/>
    </source>
</evidence>
<keyword evidence="17" id="KW-1185">Reference proteome</keyword>
<evidence type="ECO:0000256" key="14">
    <source>
        <dbReference type="ARBA" id="ARBA00049293"/>
    </source>
</evidence>
<comment type="catalytic activity">
    <reaction evidence="14">
        <text>pyridoxal + ATP = pyridoxal 5'-phosphate + ADP + H(+)</text>
        <dbReference type="Rhea" id="RHEA:10224"/>
        <dbReference type="ChEBI" id="CHEBI:15378"/>
        <dbReference type="ChEBI" id="CHEBI:17310"/>
        <dbReference type="ChEBI" id="CHEBI:30616"/>
        <dbReference type="ChEBI" id="CHEBI:456216"/>
        <dbReference type="ChEBI" id="CHEBI:597326"/>
        <dbReference type="EC" id="2.7.1.35"/>
    </reaction>
</comment>
<dbReference type="GO" id="GO:0016301">
    <property type="term" value="F:kinase activity"/>
    <property type="evidence" value="ECO:0007669"/>
    <property type="project" value="UniProtKB-KW"/>
</dbReference>
<sequence>MPMTKLSRPQPPVAMTIAGSEVTGGAGALADIKTFTSLGVFGSLALTCIVAFDPENDWAHRVTPVDQETLANQLQTISAAYDLDAVKIGMLGSPDTIHTVAKAMTELKSRHLVLDPVLICKGQEPGAALDTDQALKAEVLPLATFVTPNHFESLSLSGMDAIDNVEDLKEAAKRIHDSSGATVLAKGGVRLSGPDAVDVFYDGSELEVLSEPKVGEVPVSGAGCSLAAAVAAELAKGASEIDAARTAKAFISAGIRHRLDSHLPFESLWQGGLAAES</sequence>
<comment type="similarity">
    <text evidence="2">Belongs to the ThiD family.</text>
</comment>
<proteinExistence type="inferred from homology"/>
<dbReference type="CDD" id="cd01169">
    <property type="entry name" value="HMPP_kinase"/>
    <property type="match status" value="1"/>
</dbReference>
<evidence type="ECO:0000256" key="10">
    <source>
        <dbReference type="ARBA" id="ARBA00042307"/>
    </source>
</evidence>
<evidence type="ECO:0000256" key="11">
    <source>
        <dbReference type="ARBA" id="ARBA00042348"/>
    </source>
</evidence>
<feature type="domain" description="Pyridoxamine kinase/Phosphomethylpyrimidine kinase" evidence="15">
    <location>
        <begin position="23"/>
        <end position="260"/>
    </location>
</feature>
<keyword evidence="5" id="KW-0479">Metal-binding</keyword>
<dbReference type="SUPFAM" id="SSF53613">
    <property type="entry name" value="Ribokinase-like"/>
    <property type="match status" value="1"/>
</dbReference>
<comment type="caution">
    <text evidence="16">The sequence shown here is derived from an EMBL/GenBank/DDBJ whole genome shotgun (WGS) entry which is preliminary data.</text>
</comment>
<dbReference type="EC" id="2.7.1.35" evidence="3"/>
<keyword evidence="9" id="KW-0460">Magnesium</keyword>
<dbReference type="Pfam" id="PF08543">
    <property type="entry name" value="Phos_pyr_kin"/>
    <property type="match status" value="1"/>
</dbReference>
<evidence type="ECO:0000313" key="16">
    <source>
        <dbReference type="EMBL" id="GAA2119391.1"/>
    </source>
</evidence>
<dbReference type="EMBL" id="BAAAQA010000020">
    <property type="protein sequence ID" value="GAA2119391.1"/>
    <property type="molecule type" value="Genomic_DNA"/>
</dbReference>
<gene>
    <name evidence="16" type="ORF">GCM10009824_20250</name>
</gene>
<evidence type="ECO:0000256" key="2">
    <source>
        <dbReference type="ARBA" id="ARBA00009879"/>
    </source>
</evidence>
<evidence type="ECO:0000256" key="5">
    <source>
        <dbReference type="ARBA" id="ARBA00022723"/>
    </source>
</evidence>
<dbReference type="Gene3D" id="3.40.1190.20">
    <property type="match status" value="1"/>
</dbReference>
<evidence type="ECO:0000256" key="7">
    <source>
        <dbReference type="ARBA" id="ARBA00022777"/>
    </source>
</evidence>